<dbReference type="PANTHER" id="PTHR37984">
    <property type="entry name" value="PROTEIN CBG26694"/>
    <property type="match status" value="1"/>
</dbReference>
<evidence type="ECO:0000313" key="11">
    <source>
        <dbReference type="Proteomes" id="UP000233837"/>
    </source>
</evidence>
<dbReference type="GO" id="GO:0003964">
    <property type="term" value="F:RNA-directed DNA polymerase activity"/>
    <property type="evidence" value="ECO:0007669"/>
    <property type="project" value="UniProtKB-KW"/>
</dbReference>
<keyword evidence="2" id="KW-0808">Transferase</keyword>
<dbReference type="GO" id="GO:0006508">
    <property type="term" value="P:proteolysis"/>
    <property type="evidence" value="ECO:0007669"/>
    <property type="project" value="UniProtKB-KW"/>
</dbReference>
<keyword evidence="5" id="KW-0255">Endonuclease</keyword>
<evidence type="ECO:0000256" key="2">
    <source>
        <dbReference type="ARBA" id="ARBA00022679"/>
    </source>
</evidence>
<dbReference type="FunFam" id="3.30.70.270:FF:000020">
    <property type="entry name" value="Transposon Tf2-6 polyprotein-like Protein"/>
    <property type="match status" value="1"/>
</dbReference>
<dbReference type="InterPro" id="IPR043128">
    <property type="entry name" value="Rev_trsase/Diguanyl_cyclase"/>
</dbReference>
<evidence type="ECO:0000256" key="3">
    <source>
        <dbReference type="ARBA" id="ARBA00022695"/>
    </source>
</evidence>
<accession>A0A2I0VAV7</accession>
<dbReference type="FunFam" id="3.10.10.10:FF:000007">
    <property type="entry name" value="Retrovirus-related Pol polyprotein from transposon 17.6-like Protein"/>
    <property type="match status" value="1"/>
</dbReference>
<dbReference type="GO" id="GO:0004519">
    <property type="term" value="F:endonuclease activity"/>
    <property type="evidence" value="ECO:0007669"/>
    <property type="project" value="UniProtKB-KW"/>
</dbReference>
<reference evidence="10 11" key="2">
    <citation type="journal article" date="2017" name="Nature">
        <title>The Apostasia genome and the evolution of orchids.</title>
        <authorList>
            <person name="Zhang G.Q."/>
            <person name="Liu K.W."/>
            <person name="Li Z."/>
            <person name="Lohaus R."/>
            <person name="Hsiao Y.Y."/>
            <person name="Niu S.C."/>
            <person name="Wang J.Y."/>
            <person name="Lin Y.C."/>
            <person name="Xu Q."/>
            <person name="Chen L.J."/>
            <person name="Yoshida K."/>
            <person name="Fujiwara S."/>
            <person name="Wang Z.W."/>
            <person name="Zhang Y.Q."/>
            <person name="Mitsuda N."/>
            <person name="Wang M."/>
            <person name="Liu G.H."/>
            <person name="Pecoraro L."/>
            <person name="Huang H.X."/>
            <person name="Xiao X.J."/>
            <person name="Lin M."/>
            <person name="Wu X.Y."/>
            <person name="Wu W.L."/>
            <person name="Chen Y.Y."/>
            <person name="Chang S.B."/>
            <person name="Sakamoto S."/>
            <person name="Ohme-Takagi M."/>
            <person name="Yagi M."/>
            <person name="Zeng S.J."/>
            <person name="Shen C.Y."/>
            <person name="Yeh C.M."/>
            <person name="Luo Y.B."/>
            <person name="Tsai W.C."/>
            <person name="Van de Peer Y."/>
            <person name="Liu Z.J."/>
        </authorList>
    </citation>
    <scope>NUCLEOTIDE SEQUENCE [LARGE SCALE GENOMIC DNA]</scope>
    <source>
        <tissue evidence="10">The whole plant</tissue>
    </source>
</reference>
<organism evidence="10 11">
    <name type="scientific">Dendrobium catenatum</name>
    <dbReference type="NCBI Taxonomy" id="906689"/>
    <lineage>
        <taxon>Eukaryota</taxon>
        <taxon>Viridiplantae</taxon>
        <taxon>Streptophyta</taxon>
        <taxon>Embryophyta</taxon>
        <taxon>Tracheophyta</taxon>
        <taxon>Spermatophyta</taxon>
        <taxon>Magnoliopsida</taxon>
        <taxon>Liliopsida</taxon>
        <taxon>Asparagales</taxon>
        <taxon>Orchidaceae</taxon>
        <taxon>Epidendroideae</taxon>
        <taxon>Malaxideae</taxon>
        <taxon>Dendrobiinae</taxon>
        <taxon>Dendrobium</taxon>
    </lineage>
</organism>
<evidence type="ECO:0000256" key="6">
    <source>
        <dbReference type="ARBA" id="ARBA00022801"/>
    </source>
</evidence>
<evidence type="ECO:0000256" key="4">
    <source>
        <dbReference type="ARBA" id="ARBA00022722"/>
    </source>
</evidence>
<dbReference type="SUPFAM" id="SSF56672">
    <property type="entry name" value="DNA/RNA polymerases"/>
    <property type="match status" value="1"/>
</dbReference>
<evidence type="ECO:0000256" key="1">
    <source>
        <dbReference type="ARBA" id="ARBA00022670"/>
    </source>
</evidence>
<dbReference type="Gene3D" id="3.10.10.10">
    <property type="entry name" value="HIV Type 1 Reverse Transcriptase, subunit A, domain 1"/>
    <property type="match status" value="1"/>
</dbReference>
<evidence type="ECO:0000256" key="8">
    <source>
        <dbReference type="ARBA" id="ARBA00023268"/>
    </source>
</evidence>
<keyword evidence="11" id="KW-1185">Reference proteome</keyword>
<dbReference type="InterPro" id="IPR000477">
    <property type="entry name" value="RT_dom"/>
</dbReference>
<keyword evidence="6" id="KW-0378">Hydrolase</keyword>
<evidence type="ECO:0000313" key="10">
    <source>
        <dbReference type="EMBL" id="PKU60537.1"/>
    </source>
</evidence>
<evidence type="ECO:0000259" key="9">
    <source>
        <dbReference type="PROSITE" id="PS50878"/>
    </source>
</evidence>
<dbReference type="Proteomes" id="UP000233837">
    <property type="component" value="Unassembled WGS sequence"/>
</dbReference>
<keyword evidence="1" id="KW-0645">Protease</keyword>
<feature type="domain" description="Reverse transcriptase" evidence="9">
    <location>
        <begin position="1"/>
        <end position="152"/>
    </location>
</feature>
<dbReference type="InterPro" id="IPR041577">
    <property type="entry name" value="RT_RNaseH_2"/>
</dbReference>
<evidence type="ECO:0000256" key="5">
    <source>
        <dbReference type="ARBA" id="ARBA00022759"/>
    </source>
</evidence>
<dbReference type="CDD" id="cd01647">
    <property type="entry name" value="RT_LTR"/>
    <property type="match status" value="1"/>
</dbReference>
<evidence type="ECO:0000256" key="7">
    <source>
        <dbReference type="ARBA" id="ARBA00022918"/>
    </source>
</evidence>
<reference evidence="10 11" key="1">
    <citation type="journal article" date="2016" name="Sci. Rep.">
        <title>The Dendrobium catenatum Lindl. genome sequence provides insights into polysaccharide synthase, floral development and adaptive evolution.</title>
        <authorList>
            <person name="Zhang G.Q."/>
            <person name="Xu Q."/>
            <person name="Bian C."/>
            <person name="Tsai W.C."/>
            <person name="Yeh C.M."/>
            <person name="Liu K.W."/>
            <person name="Yoshida K."/>
            <person name="Zhang L.S."/>
            <person name="Chang S.B."/>
            <person name="Chen F."/>
            <person name="Shi Y."/>
            <person name="Su Y.Y."/>
            <person name="Zhang Y.Q."/>
            <person name="Chen L.J."/>
            <person name="Yin Y."/>
            <person name="Lin M."/>
            <person name="Huang H."/>
            <person name="Deng H."/>
            <person name="Wang Z.W."/>
            <person name="Zhu S.L."/>
            <person name="Zhao X."/>
            <person name="Deng C."/>
            <person name="Niu S.C."/>
            <person name="Huang J."/>
            <person name="Wang M."/>
            <person name="Liu G.H."/>
            <person name="Yang H.J."/>
            <person name="Xiao X.J."/>
            <person name="Hsiao Y.Y."/>
            <person name="Wu W.L."/>
            <person name="Chen Y.Y."/>
            <person name="Mitsuda N."/>
            <person name="Ohme-Takagi M."/>
            <person name="Luo Y.B."/>
            <person name="Van de Peer Y."/>
            <person name="Liu Z.J."/>
        </authorList>
    </citation>
    <scope>NUCLEOTIDE SEQUENCE [LARGE SCALE GENOMIC DNA]</scope>
    <source>
        <tissue evidence="10">The whole plant</tissue>
    </source>
</reference>
<keyword evidence="3" id="KW-0548">Nucleotidyltransferase</keyword>
<keyword evidence="8" id="KW-0511">Multifunctional enzyme</keyword>
<dbReference type="PROSITE" id="PS50878">
    <property type="entry name" value="RT_POL"/>
    <property type="match status" value="1"/>
</dbReference>
<gene>
    <name evidence="10" type="ORF">MA16_Dca025827</name>
</gene>
<proteinExistence type="predicted"/>
<protein>
    <submittedName>
        <fullName evidence="10">RNA-directed DNA polymerase</fullName>
    </submittedName>
</protein>
<dbReference type="InterPro" id="IPR043502">
    <property type="entry name" value="DNA/RNA_pol_sf"/>
</dbReference>
<dbReference type="AlphaFoldDB" id="A0A2I0VAV7"/>
<sequence length="320" mass="36752">MCIDYRELNKVTIKNKYPLPRIDDLFDQVASATVFSRIDLRSGYHQVRVKEADVSKTAFGTRYGHFEFRVMPFGLTNAPAIFMDMMNRIFKDYIDKCVIIFIDDILIYSGTDDEHAKHLRIVLETLRKNQLYAKYSKCEFWLKSIPFLGHIISGEGISVDPHKVKAIMEWPTPKNVTEVRSFLGLAGYYRRFVKGFSQIDMPLSKLMRKELKFEWTTECEKSFQALKEHLTTAPLLTLPSGTEGFQIYSDASLKGLGCVLMQNRKVIAYASRQLKPQKEIIPLMHLLHIYNVVFTLFAGPTSLVSSCYKTEKVHLCAPPA</sequence>
<dbReference type="Pfam" id="PF00078">
    <property type="entry name" value="RVT_1"/>
    <property type="match status" value="1"/>
</dbReference>
<dbReference type="PANTHER" id="PTHR37984:SF5">
    <property type="entry name" value="PROTEIN NYNRIN-LIKE"/>
    <property type="match status" value="1"/>
</dbReference>
<dbReference type="Gene3D" id="3.30.70.270">
    <property type="match status" value="2"/>
</dbReference>
<dbReference type="GO" id="GO:0008233">
    <property type="term" value="F:peptidase activity"/>
    <property type="evidence" value="ECO:0007669"/>
    <property type="project" value="UniProtKB-KW"/>
</dbReference>
<dbReference type="EMBL" id="KZ503926">
    <property type="protein sequence ID" value="PKU60537.1"/>
    <property type="molecule type" value="Genomic_DNA"/>
</dbReference>
<dbReference type="InterPro" id="IPR050951">
    <property type="entry name" value="Retrovirus_Pol_polyprotein"/>
</dbReference>
<keyword evidence="4" id="KW-0540">Nuclease</keyword>
<name>A0A2I0VAV7_9ASPA</name>
<keyword evidence="7 10" id="KW-0695">RNA-directed DNA polymerase</keyword>
<dbReference type="Pfam" id="PF17919">
    <property type="entry name" value="RT_RNaseH_2"/>
    <property type="match status" value="1"/>
</dbReference>